<reference evidence="1 2" key="1">
    <citation type="submission" date="2015-12" db="EMBL/GenBank/DDBJ databases">
        <title>Dictyostelia acquired genes for synthesis and detection of signals that induce cell-type specialization by lateral gene transfer from prokaryotes.</title>
        <authorList>
            <person name="Gloeckner G."/>
            <person name="Schaap P."/>
        </authorList>
    </citation>
    <scope>NUCLEOTIDE SEQUENCE [LARGE SCALE GENOMIC DNA]</scope>
    <source>
        <strain evidence="1 2">TK</strain>
    </source>
</reference>
<gene>
    <name evidence="1" type="ORF">DLAC_10380</name>
</gene>
<keyword evidence="2" id="KW-1185">Reference proteome</keyword>
<dbReference type="Proteomes" id="UP000076078">
    <property type="component" value="Unassembled WGS sequence"/>
</dbReference>
<comment type="caution">
    <text evidence="1">The sequence shown here is derived from an EMBL/GenBank/DDBJ whole genome shotgun (WGS) entry which is preliminary data.</text>
</comment>
<name>A0A151Z598_TIELA</name>
<evidence type="ECO:0000313" key="1">
    <source>
        <dbReference type="EMBL" id="KYQ89140.1"/>
    </source>
</evidence>
<accession>A0A151Z598</accession>
<evidence type="ECO:0008006" key="3">
    <source>
        <dbReference type="Google" id="ProtNLM"/>
    </source>
</evidence>
<proteinExistence type="predicted"/>
<sequence length="566" mass="64885">MSTQLPHLIVIKILDYLLNHCCGRESVLFLSHTLNCVSKEWSKVILNKLHYSRPIKYLKSAENDLHHLAKISKFYFEVSMERLYQFDHTKNKEIAKYITHLKTYQTVTKDILNFYPNLKYLTVDLMPSKEDLCNLHDKEIQSIIISRGISVSILNYNNNASTRSLLTKIPLSNLYISNPPSDLYEYLLDSPTTPFNVQKLTFQSMLITPDLMVILIGIVVNLKELSLMGLRNIKNYDSVITKLSNSACSSTIEKVCIKKGELSMGVLCEFLHKSKVLKYLSLSSVDFIQTRINTNLLNSTSLESLEICGKYTDFSKFEILNSLSILKSVRNLSIQHSLLYSTIRNIGGLLQTNLFKNLQEFTLVVNSIFYGDNSPNDIIGFLNQLVRLNIKSLKRLQILEKSSEEPLLYLNDILESLKFNNTLDHLKICNATIYDFARFCQMNHPSIRTFHVENMIITNTDDYDVEKVHQPLVTVIGANQTLEYLTIDGYNALGAPLDVILGILRNNHILISLQLHTQISPKPQHINEFTEVLNSNQTILNLSKFDSDIYSKYTISFRDLNTFKIV</sequence>
<protein>
    <recommendedName>
        <fullName evidence="3">F-box domain-containing protein</fullName>
    </recommendedName>
</protein>
<evidence type="ECO:0000313" key="2">
    <source>
        <dbReference type="Proteomes" id="UP000076078"/>
    </source>
</evidence>
<organism evidence="1 2">
    <name type="scientific">Tieghemostelium lacteum</name>
    <name type="common">Slime mold</name>
    <name type="synonym">Dictyostelium lacteum</name>
    <dbReference type="NCBI Taxonomy" id="361077"/>
    <lineage>
        <taxon>Eukaryota</taxon>
        <taxon>Amoebozoa</taxon>
        <taxon>Evosea</taxon>
        <taxon>Eumycetozoa</taxon>
        <taxon>Dictyostelia</taxon>
        <taxon>Dictyosteliales</taxon>
        <taxon>Raperosteliaceae</taxon>
        <taxon>Tieghemostelium</taxon>
    </lineage>
</organism>
<dbReference type="EMBL" id="LODT01000042">
    <property type="protein sequence ID" value="KYQ89140.1"/>
    <property type="molecule type" value="Genomic_DNA"/>
</dbReference>
<dbReference type="InParanoid" id="A0A151Z598"/>
<dbReference type="AlphaFoldDB" id="A0A151Z598"/>